<reference evidence="1 2" key="1">
    <citation type="submission" date="2021-06" db="EMBL/GenBank/DDBJ databases">
        <title>Chromosome-level genome assembly of the red-tail catfish (Hemibagrus wyckioides).</title>
        <authorList>
            <person name="Shao F."/>
        </authorList>
    </citation>
    <scope>NUCLEOTIDE SEQUENCE [LARGE SCALE GENOMIC DNA]</scope>
    <source>
        <strain evidence="1">EC202008001</strain>
        <tissue evidence="1">Blood</tissue>
    </source>
</reference>
<comment type="caution">
    <text evidence="1">The sequence shown here is derived from an EMBL/GenBank/DDBJ whole genome shotgun (WGS) entry which is preliminary data.</text>
</comment>
<evidence type="ECO:0000313" key="1">
    <source>
        <dbReference type="EMBL" id="KAG7330548.1"/>
    </source>
</evidence>
<keyword evidence="2" id="KW-1185">Reference proteome</keyword>
<protein>
    <submittedName>
        <fullName evidence="1">Uncharacterized protein</fullName>
    </submittedName>
</protein>
<name>A0A9D3NX06_9TELE</name>
<organism evidence="1 2">
    <name type="scientific">Hemibagrus wyckioides</name>
    <dbReference type="NCBI Taxonomy" id="337641"/>
    <lineage>
        <taxon>Eukaryota</taxon>
        <taxon>Metazoa</taxon>
        <taxon>Chordata</taxon>
        <taxon>Craniata</taxon>
        <taxon>Vertebrata</taxon>
        <taxon>Euteleostomi</taxon>
        <taxon>Actinopterygii</taxon>
        <taxon>Neopterygii</taxon>
        <taxon>Teleostei</taxon>
        <taxon>Ostariophysi</taxon>
        <taxon>Siluriformes</taxon>
        <taxon>Bagridae</taxon>
        <taxon>Hemibagrus</taxon>
    </lineage>
</organism>
<accession>A0A9D3NX06</accession>
<dbReference type="EMBL" id="JAHKSW010000007">
    <property type="protein sequence ID" value="KAG7330548.1"/>
    <property type="molecule type" value="Genomic_DNA"/>
</dbReference>
<evidence type="ECO:0000313" key="2">
    <source>
        <dbReference type="Proteomes" id="UP000824219"/>
    </source>
</evidence>
<gene>
    <name evidence="1" type="ORF">KOW79_006770</name>
</gene>
<dbReference type="AlphaFoldDB" id="A0A9D3NX06"/>
<dbReference type="Proteomes" id="UP000824219">
    <property type="component" value="Linkage Group LG07"/>
</dbReference>
<proteinExistence type="predicted"/>
<sequence>MFPVSQARVKRSDESPTLTQGRFCKGGVHGMRKSVKKCSSMWEAQCLQAVSQCDREAPYSLGLDPNLDHARYPALALVPGHVFVSG</sequence>